<comment type="caution">
    <text evidence="1">The sequence shown here is derived from an EMBL/GenBank/DDBJ whole genome shotgun (WGS) entry which is preliminary data.</text>
</comment>
<keyword evidence="2" id="KW-1185">Reference proteome</keyword>
<dbReference type="Gene3D" id="3.40.50.300">
    <property type="entry name" value="P-loop containing nucleotide triphosphate hydrolases"/>
    <property type="match status" value="1"/>
</dbReference>
<gene>
    <name evidence="1" type="ORF">CLIB1423_16S02872</name>
</gene>
<accession>A0A9P0QTH2</accession>
<dbReference type="Pfam" id="PF16836">
    <property type="entry name" value="PSY3"/>
    <property type="match status" value="1"/>
</dbReference>
<dbReference type="InterPro" id="IPR027417">
    <property type="entry name" value="P-loop_NTPase"/>
</dbReference>
<protein>
    <submittedName>
        <fullName evidence="1">Uncharacterized protein</fullName>
    </submittedName>
</protein>
<evidence type="ECO:0000313" key="1">
    <source>
        <dbReference type="EMBL" id="CAH2354447.1"/>
    </source>
</evidence>
<dbReference type="AlphaFoldDB" id="A0A9P0QTH2"/>
<dbReference type="Proteomes" id="UP000837801">
    <property type="component" value="Unassembled WGS sequence"/>
</dbReference>
<sequence>MKIKKLRELIEVPKAELVLHTRSSEVTLRNQTCHTLFKTHSEKNSFYSSLSKNSEVLIFDCDLNLSSKESGYDNIVSIYSSAELLQQLTQLYLNPSTPLSLQQLRLVIIENISVFYWTLKLGRDLNYYVQLADLLSKITQKYGCNAIVTSWDNDYERGYNYNRQRSGNEAHGDVQKDPNQHTLQNVSYLPRQYYDRVDLVTHYGGGFVFEPKKEKSERVR</sequence>
<proteinExistence type="predicted"/>
<dbReference type="GO" id="GO:0097196">
    <property type="term" value="C:Shu complex"/>
    <property type="evidence" value="ECO:0007669"/>
    <property type="project" value="InterPro"/>
</dbReference>
<organism evidence="1 2">
    <name type="scientific">[Candida] railenensis</name>
    <dbReference type="NCBI Taxonomy" id="45579"/>
    <lineage>
        <taxon>Eukaryota</taxon>
        <taxon>Fungi</taxon>
        <taxon>Dikarya</taxon>
        <taxon>Ascomycota</taxon>
        <taxon>Saccharomycotina</taxon>
        <taxon>Pichiomycetes</taxon>
        <taxon>Debaryomycetaceae</taxon>
        <taxon>Kurtzmaniella</taxon>
    </lineage>
</organism>
<dbReference type="InterPro" id="IPR031779">
    <property type="entry name" value="Psy3"/>
</dbReference>
<dbReference type="EMBL" id="CAKXYY010000016">
    <property type="protein sequence ID" value="CAH2354447.1"/>
    <property type="molecule type" value="Genomic_DNA"/>
</dbReference>
<name>A0A9P0QTH2_9ASCO</name>
<dbReference type="GO" id="GO:0000725">
    <property type="term" value="P:recombinational repair"/>
    <property type="evidence" value="ECO:0007669"/>
    <property type="project" value="InterPro"/>
</dbReference>
<dbReference type="GO" id="GO:0005634">
    <property type="term" value="C:nucleus"/>
    <property type="evidence" value="ECO:0007669"/>
    <property type="project" value="InterPro"/>
</dbReference>
<reference evidence="1" key="1">
    <citation type="submission" date="2022-03" db="EMBL/GenBank/DDBJ databases">
        <authorList>
            <person name="Legras J.-L."/>
            <person name="Devillers H."/>
            <person name="Grondin C."/>
        </authorList>
    </citation>
    <scope>NUCLEOTIDE SEQUENCE</scope>
    <source>
        <strain evidence="1">CLIB 1423</strain>
    </source>
</reference>
<dbReference type="OrthoDB" id="4025818at2759"/>
<evidence type="ECO:0000313" key="2">
    <source>
        <dbReference type="Proteomes" id="UP000837801"/>
    </source>
</evidence>